<evidence type="ECO:0000313" key="2">
    <source>
        <dbReference type="Proteomes" id="UP001228171"/>
    </source>
</evidence>
<proteinExistence type="predicted"/>
<gene>
    <name evidence="1" type="ORF">Q8P09_12660</name>
</gene>
<dbReference type="RefSeq" id="WP_305936120.1">
    <property type="nucleotide sequence ID" value="NZ_JAVAJI010000028.1"/>
</dbReference>
<dbReference type="Pfam" id="PF10065">
    <property type="entry name" value="DUF2303"/>
    <property type="match status" value="1"/>
</dbReference>
<organism evidence="1 2">
    <name type="scientific">Psychrobacter faecalis</name>
    <dbReference type="NCBI Taxonomy" id="180588"/>
    <lineage>
        <taxon>Bacteria</taxon>
        <taxon>Pseudomonadati</taxon>
        <taxon>Pseudomonadota</taxon>
        <taxon>Gammaproteobacteria</taxon>
        <taxon>Moraxellales</taxon>
        <taxon>Moraxellaceae</taxon>
        <taxon>Psychrobacter</taxon>
    </lineage>
</organism>
<dbReference type="EMBL" id="JAVAJI010000028">
    <property type="protein sequence ID" value="MDP4545928.1"/>
    <property type="molecule type" value="Genomic_DNA"/>
</dbReference>
<name>A0ABT9HJI7_9GAMM</name>
<accession>A0ABT9HJI7</accession>
<sequence length="278" mass="31041">MSYYKDYQTESAVAAALAADSSLLDHEYINGQTALINPNAKVLNLEQFEAGRHRKRGTFATTDIDSFADYIEINAQPEHISVFIDKNQMQAVAILNFDADDFEQGHLDHRAVLNAERTVMFKNLVSMHDMGRCKQKVFAEFLEDWGHKVIARDADGNEIENAKAINAVRSMRIDESAQTDSHAGNYRETRSRLESVEAKSIEGALPAYFTVNDECYQGIPARNLALRLGISNDDGQPVFKLEIKALQSVRDELAKEFADIVATRVFDGVSVCIGQFQG</sequence>
<comment type="caution">
    <text evidence="1">The sequence shown here is derived from an EMBL/GenBank/DDBJ whole genome shotgun (WGS) entry which is preliminary data.</text>
</comment>
<evidence type="ECO:0000313" key="1">
    <source>
        <dbReference type="EMBL" id="MDP4545928.1"/>
    </source>
</evidence>
<keyword evidence="2" id="KW-1185">Reference proteome</keyword>
<reference evidence="1 2" key="1">
    <citation type="submission" date="2023-08" db="EMBL/GenBank/DDBJ databases">
        <authorList>
            <person name="Kumar R."/>
        </authorList>
    </citation>
    <scope>NUCLEOTIDE SEQUENCE [LARGE SCALE GENOMIC DNA]</scope>
    <source>
        <strain evidence="1 2">LUR13</strain>
    </source>
</reference>
<dbReference type="InterPro" id="IPR019276">
    <property type="entry name" value="DUF2303"/>
</dbReference>
<dbReference type="Proteomes" id="UP001228171">
    <property type="component" value="Unassembled WGS sequence"/>
</dbReference>
<protein>
    <submittedName>
        <fullName evidence="1">DUF2303 family protein</fullName>
    </submittedName>
</protein>